<evidence type="ECO:0000256" key="3">
    <source>
        <dbReference type="ARBA" id="ARBA00023125"/>
    </source>
</evidence>
<dbReference type="STRING" id="225324.SAMN02745126_06279"/>
<keyword evidence="7" id="KW-1185">Reference proteome</keyword>
<sequence length="304" mass="33219">MELRQLEHFLAVADEKHFTRAAKRVNIVQSGLSASIRSLEQELRADLLIRSTRRVELTMVGRVFYEQAKRILSAAKDARDAVAAAQSLNVGKLSIGTVQSLGPFIDLPVLLERFHARHPNIEIQLCQGGSASLLEKIRVGELDLAFAPVLDPPRGIETTLIACEEMVLACPRGHRLAGHSKISLLDLKDEPFIDFQLGWGTRLIIDSAFAEARIGRRMAFEVADLGTLLDLVARGLGVALVPEPVALARTKIEGGLGIATAQLTRPEICWELVLAFSSRNGGRQPGNPAGRAFVDLLKEIRPMS</sequence>
<dbReference type="InterPro" id="IPR036390">
    <property type="entry name" value="WH_DNA-bd_sf"/>
</dbReference>
<dbReference type="RefSeq" id="WP_085938012.1">
    <property type="nucleotide sequence ID" value="NZ_FUWJ01000018.1"/>
</dbReference>
<keyword evidence="4" id="KW-0804">Transcription</keyword>
<dbReference type="Proteomes" id="UP000190092">
    <property type="component" value="Unassembled WGS sequence"/>
</dbReference>
<dbReference type="CDD" id="cd08436">
    <property type="entry name" value="PBP2_LTTR_like_3"/>
    <property type="match status" value="1"/>
</dbReference>
<dbReference type="GO" id="GO:0003677">
    <property type="term" value="F:DNA binding"/>
    <property type="evidence" value="ECO:0007669"/>
    <property type="project" value="UniProtKB-KW"/>
</dbReference>
<dbReference type="Gene3D" id="1.10.10.10">
    <property type="entry name" value="Winged helix-like DNA-binding domain superfamily/Winged helix DNA-binding domain"/>
    <property type="match status" value="1"/>
</dbReference>
<keyword evidence="2" id="KW-0805">Transcription regulation</keyword>
<evidence type="ECO:0000256" key="4">
    <source>
        <dbReference type="ARBA" id="ARBA00023163"/>
    </source>
</evidence>
<accession>A0A1T4TI29</accession>
<comment type="similarity">
    <text evidence="1">Belongs to the LysR transcriptional regulatory family.</text>
</comment>
<evidence type="ECO:0000313" key="7">
    <source>
        <dbReference type="Proteomes" id="UP000190092"/>
    </source>
</evidence>
<evidence type="ECO:0000259" key="5">
    <source>
        <dbReference type="PROSITE" id="PS50931"/>
    </source>
</evidence>
<evidence type="ECO:0000256" key="1">
    <source>
        <dbReference type="ARBA" id="ARBA00009437"/>
    </source>
</evidence>
<proteinExistence type="inferred from homology"/>
<organism evidence="6 7">
    <name type="scientific">Enhydrobacter aerosaccus</name>
    <dbReference type="NCBI Taxonomy" id="225324"/>
    <lineage>
        <taxon>Bacteria</taxon>
        <taxon>Pseudomonadati</taxon>
        <taxon>Pseudomonadota</taxon>
        <taxon>Alphaproteobacteria</taxon>
        <taxon>Hyphomicrobiales</taxon>
        <taxon>Enhydrobacter</taxon>
    </lineage>
</organism>
<dbReference type="InterPro" id="IPR050950">
    <property type="entry name" value="HTH-type_LysR_regulators"/>
</dbReference>
<evidence type="ECO:0000313" key="6">
    <source>
        <dbReference type="EMBL" id="SKA39911.1"/>
    </source>
</evidence>
<dbReference type="SUPFAM" id="SSF46785">
    <property type="entry name" value="Winged helix' DNA-binding domain"/>
    <property type="match status" value="1"/>
</dbReference>
<dbReference type="Pfam" id="PF03466">
    <property type="entry name" value="LysR_substrate"/>
    <property type="match status" value="1"/>
</dbReference>
<dbReference type="AlphaFoldDB" id="A0A1T4TI29"/>
<dbReference type="OrthoDB" id="7260751at2"/>
<reference evidence="7" key="1">
    <citation type="submission" date="2017-02" db="EMBL/GenBank/DDBJ databases">
        <authorList>
            <person name="Varghese N."/>
            <person name="Submissions S."/>
        </authorList>
    </citation>
    <scope>NUCLEOTIDE SEQUENCE [LARGE SCALE GENOMIC DNA]</scope>
    <source>
        <strain evidence="7">ATCC 27094</strain>
    </source>
</reference>
<dbReference type="PANTHER" id="PTHR30419">
    <property type="entry name" value="HTH-TYPE TRANSCRIPTIONAL REGULATOR YBHD"/>
    <property type="match status" value="1"/>
</dbReference>
<name>A0A1T4TI29_9HYPH</name>
<dbReference type="PANTHER" id="PTHR30419:SF31">
    <property type="entry name" value="BLR3139 PROTEIN"/>
    <property type="match status" value="1"/>
</dbReference>
<keyword evidence="3 6" id="KW-0238">DNA-binding</keyword>
<dbReference type="InterPro" id="IPR005119">
    <property type="entry name" value="LysR_subst-bd"/>
</dbReference>
<dbReference type="Pfam" id="PF00126">
    <property type="entry name" value="HTH_1"/>
    <property type="match status" value="1"/>
</dbReference>
<dbReference type="InterPro" id="IPR036388">
    <property type="entry name" value="WH-like_DNA-bd_sf"/>
</dbReference>
<dbReference type="FunFam" id="1.10.10.10:FF:000001">
    <property type="entry name" value="LysR family transcriptional regulator"/>
    <property type="match status" value="1"/>
</dbReference>
<feature type="domain" description="HTH lysR-type" evidence="5">
    <location>
        <begin position="1"/>
        <end position="58"/>
    </location>
</feature>
<dbReference type="GO" id="GO:0005829">
    <property type="term" value="C:cytosol"/>
    <property type="evidence" value="ECO:0007669"/>
    <property type="project" value="TreeGrafter"/>
</dbReference>
<dbReference type="PROSITE" id="PS50931">
    <property type="entry name" value="HTH_LYSR"/>
    <property type="match status" value="1"/>
</dbReference>
<protein>
    <submittedName>
        <fullName evidence="6">DNA-binding transcriptional regulator, LysR family</fullName>
    </submittedName>
</protein>
<dbReference type="PRINTS" id="PR00039">
    <property type="entry name" value="HTHLYSR"/>
</dbReference>
<dbReference type="Gene3D" id="3.40.190.290">
    <property type="match status" value="1"/>
</dbReference>
<evidence type="ECO:0000256" key="2">
    <source>
        <dbReference type="ARBA" id="ARBA00023015"/>
    </source>
</evidence>
<dbReference type="GO" id="GO:0003700">
    <property type="term" value="F:DNA-binding transcription factor activity"/>
    <property type="evidence" value="ECO:0007669"/>
    <property type="project" value="InterPro"/>
</dbReference>
<gene>
    <name evidence="6" type="ORF">SAMN02745126_06279</name>
</gene>
<dbReference type="EMBL" id="FUWJ01000018">
    <property type="protein sequence ID" value="SKA39911.1"/>
    <property type="molecule type" value="Genomic_DNA"/>
</dbReference>
<dbReference type="SUPFAM" id="SSF53850">
    <property type="entry name" value="Periplasmic binding protein-like II"/>
    <property type="match status" value="1"/>
</dbReference>
<dbReference type="InterPro" id="IPR000847">
    <property type="entry name" value="LysR_HTH_N"/>
</dbReference>